<evidence type="ECO:0000256" key="1">
    <source>
        <dbReference type="ARBA" id="ARBA00007587"/>
    </source>
</evidence>
<comment type="caution">
    <text evidence="10">The sequence shown here is derived from an EMBL/GenBank/DDBJ whole genome shotgun (WGS) entry which is preliminary data.</text>
</comment>
<dbReference type="InterPro" id="IPR020633">
    <property type="entry name" value="Thymidine_kinase_CS"/>
</dbReference>
<sequence>MNSSTQPAYHSPVQGSIELIIGPMFSGKTTELMRRITRHRLARHSCLVIKFKLDTRYSFDKLSSHDRQMCPAIACSRLSEAEDHLKDVQVIGIDEGQFYPDLLQFCETQANAGRIVIISALDGDFQRKRFNDVVDLIPMAESVVKLTAVCSVCGDSASFSKRIALSSKQQLIGGMESYQAVCRRCYFDGHLQSSNSKQSCPIGMANECTDSPLEENPLSPPQVPV</sequence>
<name>A0ABQ9XEG6_9EUKA</name>
<gene>
    <name evidence="10" type="ORF">BLNAU_15465</name>
</gene>
<reference evidence="10 11" key="1">
    <citation type="journal article" date="2022" name="bioRxiv">
        <title>Genomics of Preaxostyla Flagellates Illuminates Evolutionary Transitions and the Path Towards Mitochondrial Loss.</title>
        <authorList>
            <person name="Novak L.V.F."/>
            <person name="Treitli S.C."/>
            <person name="Pyrih J."/>
            <person name="Halakuc P."/>
            <person name="Pipaliya S.V."/>
            <person name="Vacek V."/>
            <person name="Brzon O."/>
            <person name="Soukal P."/>
            <person name="Eme L."/>
            <person name="Dacks J.B."/>
            <person name="Karnkowska A."/>
            <person name="Elias M."/>
            <person name="Hampl V."/>
        </authorList>
    </citation>
    <scope>NUCLEOTIDE SEQUENCE [LARGE SCALE GENOMIC DNA]</scope>
    <source>
        <strain evidence="10">NAU3</strain>
        <tissue evidence="10">Gut</tissue>
    </source>
</reference>
<dbReference type="PROSITE" id="PS00603">
    <property type="entry name" value="TK_CELLULAR_TYPE"/>
    <property type="match status" value="1"/>
</dbReference>
<dbReference type="SUPFAM" id="SSF57716">
    <property type="entry name" value="Glucocorticoid receptor-like (DNA-binding domain)"/>
    <property type="match status" value="1"/>
</dbReference>
<evidence type="ECO:0000256" key="9">
    <source>
        <dbReference type="RuleBase" id="RU004165"/>
    </source>
</evidence>
<comment type="similarity">
    <text evidence="1 9">Belongs to the thymidine kinase family.</text>
</comment>
<accession>A0ABQ9XEG6</accession>
<dbReference type="Pfam" id="PF00265">
    <property type="entry name" value="TK"/>
    <property type="match status" value="1"/>
</dbReference>
<evidence type="ECO:0000256" key="8">
    <source>
        <dbReference type="RuleBase" id="RU000544"/>
    </source>
</evidence>
<evidence type="ECO:0000256" key="4">
    <source>
        <dbReference type="ARBA" id="ARBA00022679"/>
    </source>
</evidence>
<evidence type="ECO:0000256" key="3">
    <source>
        <dbReference type="ARBA" id="ARBA00022634"/>
    </source>
</evidence>
<dbReference type="Gene3D" id="3.40.50.300">
    <property type="entry name" value="P-loop containing nucleotide triphosphate hydrolases"/>
    <property type="match status" value="1"/>
</dbReference>
<dbReference type="InterPro" id="IPR001267">
    <property type="entry name" value="Thymidine_kinase"/>
</dbReference>
<dbReference type="PANTHER" id="PTHR11441:SF0">
    <property type="entry name" value="THYMIDINE KINASE, CYTOSOLIC"/>
    <property type="match status" value="1"/>
</dbReference>
<keyword evidence="3 8" id="KW-0237">DNA synthesis</keyword>
<dbReference type="EMBL" id="JARBJD010000153">
    <property type="protein sequence ID" value="KAK2949605.1"/>
    <property type="molecule type" value="Genomic_DNA"/>
</dbReference>
<keyword evidence="11" id="KW-1185">Reference proteome</keyword>
<dbReference type="PIRSF" id="PIRSF035805">
    <property type="entry name" value="TK_cell"/>
    <property type="match status" value="1"/>
</dbReference>
<evidence type="ECO:0000313" key="10">
    <source>
        <dbReference type="EMBL" id="KAK2949605.1"/>
    </source>
</evidence>
<keyword evidence="4 8" id="KW-0808">Transferase</keyword>
<dbReference type="SUPFAM" id="SSF52540">
    <property type="entry name" value="P-loop containing nucleoside triphosphate hydrolases"/>
    <property type="match status" value="1"/>
</dbReference>
<evidence type="ECO:0000256" key="5">
    <source>
        <dbReference type="ARBA" id="ARBA00022741"/>
    </source>
</evidence>
<comment type="catalytic activity">
    <reaction evidence="8">
        <text>thymidine + ATP = dTMP + ADP + H(+)</text>
        <dbReference type="Rhea" id="RHEA:19129"/>
        <dbReference type="ChEBI" id="CHEBI:15378"/>
        <dbReference type="ChEBI" id="CHEBI:17748"/>
        <dbReference type="ChEBI" id="CHEBI:30616"/>
        <dbReference type="ChEBI" id="CHEBI:63528"/>
        <dbReference type="ChEBI" id="CHEBI:456216"/>
        <dbReference type="EC" id="2.7.1.21"/>
    </reaction>
</comment>
<proteinExistence type="inferred from homology"/>
<evidence type="ECO:0000256" key="2">
    <source>
        <dbReference type="ARBA" id="ARBA00012118"/>
    </source>
</evidence>
<keyword evidence="7 8" id="KW-0067">ATP-binding</keyword>
<evidence type="ECO:0000256" key="6">
    <source>
        <dbReference type="ARBA" id="ARBA00022777"/>
    </source>
</evidence>
<dbReference type="EC" id="2.7.1.21" evidence="2 8"/>
<evidence type="ECO:0000256" key="7">
    <source>
        <dbReference type="ARBA" id="ARBA00022840"/>
    </source>
</evidence>
<evidence type="ECO:0000313" key="11">
    <source>
        <dbReference type="Proteomes" id="UP001281761"/>
    </source>
</evidence>
<dbReference type="Proteomes" id="UP001281761">
    <property type="component" value="Unassembled WGS sequence"/>
</dbReference>
<protein>
    <recommendedName>
        <fullName evidence="2 8">Thymidine kinase</fullName>
        <ecNumber evidence="2 8">2.7.1.21</ecNumber>
    </recommendedName>
</protein>
<keyword evidence="6 8" id="KW-0418">Kinase</keyword>
<dbReference type="Gene3D" id="3.30.60.20">
    <property type="match status" value="1"/>
</dbReference>
<keyword evidence="5 8" id="KW-0547">Nucleotide-binding</keyword>
<organism evidence="10 11">
    <name type="scientific">Blattamonas nauphoetae</name>
    <dbReference type="NCBI Taxonomy" id="2049346"/>
    <lineage>
        <taxon>Eukaryota</taxon>
        <taxon>Metamonada</taxon>
        <taxon>Preaxostyla</taxon>
        <taxon>Oxymonadida</taxon>
        <taxon>Blattamonas</taxon>
    </lineage>
</organism>
<dbReference type="PANTHER" id="PTHR11441">
    <property type="entry name" value="THYMIDINE KINASE"/>
    <property type="match status" value="1"/>
</dbReference>
<dbReference type="InterPro" id="IPR027417">
    <property type="entry name" value="P-loop_NTPase"/>
</dbReference>
<dbReference type="GO" id="GO:0004797">
    <property type="term" value="F:thymidine kinase activity"/>
    <property type="evidence" value="ECO:0007669"/>
    <property type="project" value="UniProtKB-EC"/>
</dbReference>